<accession>A0A7C9LPH8</accession>
<reference evidence="2 3" key="1">
    <citation type="submission" date="2019-06" db="EMBL/GenBank/DDBJ databases">
        <title>Enrichment of Autotrophic Halophilic Microorganisms from Red Sea Brine Pool Using Microbial Electrosynthesis System.</title>
        <authorList>
            <person name="Alqahtani M.F."/>
            <person name="Bajracharya S."/>
            <person name="Katuri K.P."/>
            <person name="Ali M."/>
            <person name="Saikaly P.E."/>
        </authorList>
    </citation>
    <scope>NUCLEOTIDE SEQUENCE [LARGE SCALE GENOMIC DNA]</scope>
    <source>
        <strain evidence="2">MES6</strain>
    </source>
</reference>
<dbReference type="PANTHER" id="PTHR28152">
    <property type="entry name" value="HYDROXYACYL-THIOESTER DEHYDRATASE TYPE 2, MITOCHONDRIAL"/>
    <property type="match status" value="1"/>
</dbReference>
<sequence>MQDEAPSPVRQSDIMDPARAAAFLATLGRTGTLAAGDPLPPFFHQLYFWQARPPGDLGRDGHPRPGIGAIPDTGLPRRMWAGGRLEFHAPLIAGTPAEKTTTLHEITRKDGRSGPLAFVTLRHEITQIGQARVTEWQDLVYRNDPAPDAPAPAPPTAPRDEDICEEAEFNSTMLFRYSALTFNGHRIHYDLDYARDVEGYAGLVTHGPLLAQLLMLLAERELGNLRAFSFRATAPLMHFETAQLCWKTGGTLWVRGPDGRLCMSASAH</sequence>
<proteinExistence type="predicted"/>
<dbReference type="InterPro" id="IPR029069">
    <property type="entry name" value="HotDog_dom_sf"/>
</dbReference>
<comment type="caution">
    <text evidence="2">The sequence shown here is derived from an EMBL/GenBank/DDBJ whole genome shotgun (WGS) entry which is preliminary data.</text>
</comment>
<dbReference type="EMBL" id="VENJ01000013">
    <property type="protein sequence ID" value="MTJ05080.1"/>
    <property type="molecule type" value="Genomic_DNA"/>
</dbReference>
<dbReference type="AlphaFoldDB" id="A0A7C9LPH8"/>
<dbReference type="InterPro" id="IPR052741">
    <property type="entry name" value="Mitochondrial_HTD2"/>
</dbReference>
<dbReference type="RefSeq" id="WP_273249879.1">
    <property type="nucleotide sequence ID" value="NZ_VENJ01000013.1"/>
</dbReference>
<dbReference type="PANTHER" id="PTHR28152:SF1">
    <property type="entry name" value="HYDROXYACYL-THIOESTER DEHYDRATASE TYPE 2, MITOCHONDRIAL"/>
    <property type="match status" value="1"/>
</dbReference>
<evidence type="ECO:0000313" key="3">
    <source>
        <dbReference type="Proteomes" id="UP000483078"/>
    </source>
</evidence>
<dbReference type="SUPFAM" id="SSF54637">
    <property type="entry name" value="Thioesterase/thiol ester dehydrase-isomerase"/>
    <property type="match status" value="2"/>
</dbReference>
<dbReference type="Pfam" id="PF13452">
    <property type="entry name" value="FAS1_DH_region"/>
    <property type="match status" value="1"/>
</dbReference>
<dbReference type="Proteomes" id="UP000483078">
    <property type="component" value="Unassembled WGS sequence"/>
</dbReference>
<gene>
    <name evidence="2" type="ORF">FH759_10370</name>
</gene>
<evidence type="ECO:0000259" key="1">
    <source>
        <dbReference type="Pfam" id="PF13452"/>
    </source>
</evidence>
<dbReference type="GO" id="GO:0019171">
    <property type="term" value="F:(3R)-hydroxyacyl-[acyl-carrier-protein] dehydratase activity"/>
    <property type="evidence" value="ECO:0007669"/>
    <property type="project" value="TreeGrafter"/>
</dbReference>
<evidence type="ECO:0000313" key="2">
    <source>
        <dbReference type="EMBL" id="MTJ05080.1"/>
    </source>
</evidence>
<protein>
    <submittedName>
        <fullName evidence="2">Acyl dehydratase</fullName>
    </submittedName>
</protein>
<name>A0A7C9LPH8_9RHOB</name>
<organism evidence="2 3">
    <name type="scientific">Sediminimonas qiaohouensis</name>
    <dbReference type="NCBI Taxonomy" id="552061"/>
    <lineage>
        <taxon>Bacteria</taxon>
        <taxon>Pseudomonadati</taxon>
        <taxon>Pseudomonadota</taxon>
        <taxon>Alphaproteobacteria</taxon>
        <taxon>Rhodobacterales</taxon>
        <taxon>Roseobacteraceae</taxon>
        <taxon>Sediminimonas</taxon>
    </lineage>
</organism>
<dbReference type="Gene3D" id="3.10.129.10">
    <property type="entry name" value="Hotdog Thioesterase"/>
    <property type="match status" value="2"/>
</dbReference>
<dbReference type="InterPro" id="IPR039569">
    <property type="entry name" value="FAS1-like_DH_region"/>
</dbReference>
<feature type="domain" description="FAS1-like dehydratase" evidence="1">
    <location>
        <begin position="72"/>
        <end position="130"/>
    </location>
</feature>